<dbReference type="AlphaFoldDB" id="A0A254NCP1"/>
<keyword evidence="2" id="KW-0662">Pyridine nucleotide biosynthesis</keyword>
<accession>A0A254NCP1</accession>
<dbReference type="InterPro" id="IPR013785">
    <property type="entry name" value="Aldolase_TIM"/>
</dbReference>
<protein>
    <recommendedName>
        <fullName evidence="7">Nicotinamide phosphoribosyltransferase</fullName>
        <ecNumber evidence="6">2.4.2.12</ecNumber>
    </recommendedName>
</protein>
<keyword evidence="10" id="KW-1185">Reference proteome</keyword>
<dbReference type="Pfam" id="PF04095">
    <property type="entry name" value="NAPRTase"/>
    <property type="match status" value="1"/>
</dbReference>
<comment type="similarity">
    <text evidence="1">Belongs to the NAPRTase family.</text>
</comment>
<dbReference type="InterPro" id="IPR036068">
    <property type="entry name" value="Nicotinate_pribotase-like_C"/>
</dbReference>
<evidence type="ECO:0000256" key="2">
    <source>
        <dbReference type="ARBA" id="ARBA00022642"/>
    </source>
</evidence>
<organism evidence="9 10">
    <name type="scientific">Roseateles puraquae</name>
    <dbReference type="NCBI Taxonomy" id="431059"/>
    <lineage>
        <taxon>Bacteria</taxon>
        <taxon>Pseudomonadati</taxon>
        <taxon>Pseudomonadota</taxon>
        <taxon>Betaproteobacteria</taxon>
        <taxon>Burkholderiales</taxon>
        <taxon>Sphaerotilaceae</taxon>
        <taxon>Roseateles</taxon>
    </lineage>
</organism>
<reference evidence="9 10" key="1">
    <citation type="journal article" date="2007" name="Int. J. Syst. Evol. Microbiol.">
        <title>Description of Pelomonas aquatica sp. nov. and Pelomonas puraquae sp. nov., isolated from industrial and haemodialysis water.</title>
        <authorList>
            <person name="Gomila M."/>
            <person name="Bowien B."/>
            <person name="Falsen E."/>
            <person name="Moore E.R."/>
            <person name="Lalucat J."/>
        </authorList>
    </citation>
    <scope>NUCLEOTIDE SEQUENCE [LARGE SCALE GENOMIC DNA]</scope>
    <source>
        <strain evidence="9 10">CCUG 52769</strain>
    </source>
</reference>
<evidence type="ECO:0000256" key="4">
    <source>
        <dbReference type="ARBA" id="ARBA00022679"/>
    </source>
</evidence>
<evidence type="ECO:0000256" key="7">
    <source>
        <dbReference type="ARBA" id="ARBA00035036"/>
    </source>
</evidence>
<dbReference type="PANTHER" id="PTHR43816">
    <property type="entry name" value="NICOTINAMIDE PHOSPHORIBOSYLTRANSFERASE"/>
    <property type="match status" value="1"/>
</dbReference>
<keyword evidence="3 9" id="KW-0328">Glycosyltransferase</keyword>
<dbReference type="PANTHER" id="PTHR43816:SF1">
    <property type="entry name" value="NICOTINAMIDE PHOSPHORIBOSYLTRANSFERASE"/>
    <property type="match status" value="1"/>
</dbReference>
<name>A0A254NCP1_9BURK</name>
<dbReference type="GO" id="GO:0047280">
    <property type="term" value="F:nicotinamide phosphoribosyltransferase activity"/>
    <property type="evidence" value="ECO:0007669"/>
    <property type="project" value="UniProtKB-EC"/>
</dbReference>
<gene>
    <name evidence="9" type="ORF">CDO81_04525</name>
</gene>
<dbReference type="EC" id="2.4.2.12" evidence="6"/>
<dbReference type="Proteomes" id="UP000197446">
    <property type="component" value="Unassembled WGS sequence"/>
</dbReference>
<evidence type="ECO:0000256" key="6">
    <source>
        <dbReference type="ARBA" id="ARBA00035024"/>
    </source>
</evidence>
<dbReference type="InterPro" id="IPR016471">
    <property type="entry name" value="Nicotinamide_PRibTrfase"/>
</dbReference>
<evidence type="ECO:0000256" key="1">
    <source>
        <dbReference type="ARBA" id="ARBA00010897"/>
    </source>
</evidence>
<dbReference type="EMBL" id="NISI01000001">
    <property type="protein sequence ID" value="OWR05721.1"/>
    <property type="molecule type" value="Genomic_DNA"/>
</dbReference>
<evidence type="ECO:0000313" key="9">
    <source>
        <dbReference type="EMBL" id="OWR05721.1"/>
    </source>
</evidence>
<comment type="caution">
    <text evidence="9">The sequence shown here is derived from an EMBL/GenBank/DDBJ whole genome shotgun (WGS) entry which is preliminary data.</text>
</comment>
<comment type="pathway">
    <text evidence="5">Cofactor biosynthesis; NAD(+) biosynthesis; nicotinamide D-ribonucleotide from 5-phospho-alpha-D-ribose 1-diphosphate and nicotinamide: step 1/1.</text>
</comment>
<dbReference type="OrthoDB" id="394882at2"/>
<dbReference type="RefSeq" id="WP_088481928.1">
    <property type="nucleotide sequence ID" value="NZ_JBCNLH010000002.1"/>
</dbReference>
<dbReference type="NCBIfam" id="NF006629">
    <property type="entry name" value="PRK09198.1"/>
    <property type="match status" value="1"/>
</dbReference>
<proteinExistence type="inferred from homology"/>
<dbReference type="Gene3D" id="3.20.20.70">
    <property type="entry name" value="Aldolase class I"/>
    <property type="match status" value="1"/>
</dbReference>
<dbReference type="InterPro" id="IPR041525">
    <property type="entry name" value="N/Namide_PRibTrfase"/>
</dbReference>
<dbReference type="SUPFAM" id="SSF51690">
    <property type="entry name" value="Nicotinate/Quinolinate PRTase C-terminal domain-like"/>
    <property type="match status" value="1"/>
</dbReference>
<dbReference type="PIRSF" id="PIRSF005943">
    <property type="entry name" value="NMPRT"/>
    <property type="match status" value="1"/>
</dbReference>
<keyword evidence="4 9" id="KW-0808">Transferase</keyword>
<feature type="domain" description="Nicotinate/nicotinamide phosphoribosyltransferase" evidence="8">
    <location>
        <begin position="191"/>
        <end position="509"/>
    </location>
</feature>
<sequence>MKLNPLNLIDFYKSGHVFQYPAGTEKVYSNFTPRSDRLAPVLRTGPATFDGKVVFFGLQGFVLDILIDAFNTEFFRLPKAQAVGRYRRRMDNALGPGAVPVDHIEALHDLGYLPLHIKALPEGSLVDIKVPPFTVTETLPQFFWLTNYIETVLSNANWKPMTVATLAYQYRRLLEAYGEMTGGDPLFIDWQAHDFSARGMAGPEDAARSGAGHLLSFTGTDTVNAIDYLEDFYGANSDTEMIGGSIPATEHSVMSMGGQLDELGTFRRLITEVYPAGLVSIVSDTWDFWQVISNYAVQLKAEILARQPNALGQAKVVFRPDSGDPVLILTGYLDDELVSDAQGQPRRDAQGLYEVREGGRRITDAERRGAVQCLWDVFGGTTTSKGFKVLHERVGLIYGDSITLQRADAILRRLMTKGFASTNVVLGVGSFSYQFITRDSFGMAMKATAGVVNGELRELSKDPKTDGGTKKSAVGLLRVEREDGRYVLYDRQTPEQEAGGLLQTVFKDGELLRRQTLAEIRARLRSGG</sequence>
<evidence type="ECO:0000313" key="10">
    <source>
        <dbReference type="Proteomes" id="UP000197446"/>
    </source>
</evidence>
<evidence type="ECO:0000256" key="5">
    <source>
        <dbReference type="ARBA" id="ARBA00035007"/>
    </source>
</evidence>
<evidence type="ECO:0000259" key="8">
    <source>
        <dbReference type="Pfam" id="PF04095"/>
    </source>
</evidence>
<evidence type="ECO:0000256" key="3">
    <source>
        <dbReference type="ARBA" id="ARBA00022676"/>
    </source>
</evidence>
<dbReference type="GO" id="GO:0009435">
    <property type="term" value="P:NAD+ biosynthetic process"/>
    <property type="evidence" value="ECO:0007669"/>
    <property type="project" value="InterPro"/>
</dbReference>